<dbReference type="RefSeq" id="WP_284138868.1">
    <property type="nucleotide sequence ID" value="NZ_JASJUT010000020.1"/>
</dbReference>
<organism evidence="2 3">
    <name type="scientific">Pseudoalteromonas obscura</name>
    <dbReference type="NCBI Taxonomy" id="3048491"/>
    <lineage>
        <taxon>Bacteria</taxon>
        <taxon>Pseudomonadati</taxon>
        <taxon>Pseudomonadota</taxon>
        <taxon>Gammaproteobacteria</taxon>
        <taxon>Alteromonadales</taxon>
        <taxon>Pseudoalteromonadaceae</taxon>
        <taxon>Pseudoalteromonas</taxon>
    </lineage>
</organism>
<dbReference type="Gene3D" id="1.20.1640.10">
    <property type="entry name" value="Multidrug efflux transporter AcrB transmembrane domain"/>
    <property type="match status" value="2"/>
</dbReference>
<dbReference type="SUPFAM" id="SSF82714">
    <property type="entry name" value="Multidrug efflux transporter AcrB TolC docking domain, DN and DC subdomains"/>
    <property type="match status" value="1"/>
</dbReference>
<reference evidence="2 3" key="1">
    <citation type="submission" date="2023-05" db="EMBL/GenBank/DDBJ databases">
        <title>Pseudoalteromonas ardens sp. nov., Pseudoalteromonas obscura sp. nov., and Pseudoalteromonas umbrosa sp. nov., isolated from the coral Montipora capitata.</title>
        <authorList>
            <person name="Thomas E.M."/>
            <person name="Smith E.M."/>
            <person name="Papke E."/>
            <person name="Shlafstein M.D."/>
            <person name="Oline D.K."/>
            <person name="Videau P."/>
            <person name="Saw J.H."/>
            <person name="Strangman W.K."/>
            <person name="Ushijima B."/>
        </authorList>
    </citation>
    <scope>NUCLEOTIDE SEQUENCE [LARGE SCALE GENOMIC DNA]</scope>
    <source>
        <strain evidence="2 3">P94</strain>
    </source>
</reference>
<dbReference type="InterPro" id="IPR001036">
    <property type="entry name" value="Acrflvin-R"/>
</dbReference>
<dbReference type="Proteomes" id="UP001231915">
    <property type="component" value="Unassembled WGS sequence"/>
</dbReference>
<keyword evidence="1" id="KW-0472">Membrane</keyword>
<sequence>MLARVMTQLLNSRIPLFILVVSIALGLLALHQTAREEEPQIVVPILDIHVDVPNIAAPEVTRLVTEPLEKLLWQIPGVEHVYSTTVSGKTSVTLRFEVGQDRERAILNTYTKLYANEDRMPQVVEKWQIKPVEVDDVAILMLGLYSDDPSRYSDFELTRIAQEVSIQLQTIADTSEVTVLTGRQRQIQVELNANSLAAHHTTPLDVLSAIQHANQLQTVGSFVVGDRQWQLQAGDVLRTAADLGQLVVNVVNGRQIYLSDIAAVKDGPSEPLHYQWLTLDEKRRNLPMVTLSVAKQRGSNAVTVAKQSLAMMDKLDMELLPAGVHYHVLRNYGETADEKVNNLTASLAFAIVTVVTFVGVFLGWRQALVIGLAIPICYGITLILGYAFGYTINRVTLFALILALGLLVDDPITGVDNMTRFLRRLGPSQSDAKHTKAITSAMLEVKVPLLTSTLTIIVAFIPLAFITGMMGPYMAPMAFNIPVSVIVSTLVALFVTPWLGSKLLTKNTNTTPKSTQGWYRKVLTALLSQPKKAKWILWTVLVLFVISACLPLLRAVPLKLLPFDNKNEVQVLLDMPRGSSLEATAAQVQRIQEVVWQLQEVSSIAAYIGQPSSVDFNGMVRGYYQRHGSHFAELRVLLLDKRQRVHQSHAVVLRMRQLLSPLATHGIKIKVVEVPPGPPVMSTLVAEVYASDMFTDRATHEKSATILASRLAQEAHVTEVDLSLDPQATRQRFVLDKSKAALSGIVTQDVNRTLQIASGGLVAGTLHVPSEATPLEIELQLPFIERNQWPVLNALQLRGRGELAKNASGQALEDAAKPLVPLGELGKWQLGAVEQAIYRKDLREVIYVTAELNGRTPASVIADIVSDENRAGRLEERDWQQRTFIRSGSGMGWQLPQGIEYRFSGEGEWRITVDVFRDMGIGFAFALTAIFVILRWQTASSALAGIIMSAIPLTMIGIMPGFWLLNQFGERTIANAPEPILFTATAMIGMIALAGIVVRNSLILVEYVNQQRAQGVEIKEALYQAGEVRMRPVLLTAGTTMLGNLVIILDPVFSGLALAIIFGTLASTMLSLVVVPVVYFLVFSNNSQQEKSNALSE</sequence>
<accession>A0ABT7EU61</accession>
<evidence type="ECO:0000256" key="1">
    <source>
        <dbReference type="SAM" id="Phobius"/>
    </source>
</evidence>
<feature type="transmembrane region" description="Helical" evidence="1">
    <location>
        <begin position="1055"/>
        <end position="1082"/>
    </location>
</feature>
<dbReference type="SUPFAM" id="SSF82866">
    <property type="entry name" value="Multidrug efflux transporter AcrB transmembrane domain"/>
    <property type="match status" value="2"/>
</dbReference>
<dbReference type="InterPro" id="IPR027463">
    <property type="entry name" value="AcrB_DN_DC_subdom"/>
</dbReference>
<evidence type="ECO:0000313" key="3">
    <source>
        <dbReference type="Proteomes" id="UP001231915"/>
    </source>
</evidence>
<feature type="transmembrane region" description="Helical" evidence="1">
    <location>
        <begin position="369"/>
        <end position="389"/>
    </location>
</feature>
<dbReference type="Gene3D" id="3.30.70.1430">
    <property type="entry name" value="Multidrug efflux transporter AcrB pore domain"/>
    <property type="match status" value="2"/>
</dbReference>
<dbReference type="EMBL" id="JASJUT010000020">
    <property type="protein sequence ID" value="MDK2598587.1"/>
    <property type="molecule type" value="Genomic_DNA"/>
</dbReference>
<name>A0ABT7EU61_9GAMM</name>
<dbReference type="PANTHER" id="PTHR32063">
    <property type="match status" value="1"/>
</dbReference>
<dbReference type="PANTHER" id="PTHR32063:SF16">
    <property type="entry name" value="CATION EFFLUX SYSTEM (ACRB_ACRD_ACRF FAMILY)"/>
    <property type="match status" value="1"/>
</dbReference>
<dbReference type="Gene3D" id="3.30.70.1320">
    <property type="entry name" value="Multidrug efflux transporter AcrB pore domain like"/>
    <property type="match status" value="1"/>
</dbReference>
<dbReference type="SUPFAM" id="SSF82693">
    <property type="entry name" value="Multidrug efflux transporter AcrB pore domain, PN1, PN2, PC1 and PC2 subdomains"/>
    <property type="match status" value="3"/>
</dbReference>
<dbReference type="Gene3D" id="3.30.70.1440">
    <property type="entry name" value="Multidrug efflux transporter AcrB pore domain"/>
    <property type="match status" value="1"/>
</dbReference>
<keyword evidence="3" id="KW-1185">Reference proteome</keyword>
<feature type="transmembrane region" description="Helical" evidence="1">
    <location>
        <begin position="535"/>
        <end position="553"/>
    </location>
</feature>
<dbReference type="PRINTS" id="PR00702">
    <property type="entry name" value="ACRIFLAVINRP"/>
</dbReference>
<dbReference type="Gene3D" id="3.30.2090.10">
    <property type="entry name" value="Multidrug efflux transporter AcrB TolC docking domain, DN and DC subdomains"/>
    <property type="match status" value="2"/>
</dbReference>
<proteinExistence type="predicted"/>
<gene>
    <name evidence="2" type="ORF">QNM18_26370</name>
</gene>
<feature type="transmembrane region" description="Helical" evidence="1">
    <location>
        <begin position="919"/>
        <end position="936"/>
    </location>
</feature>
<feature type="transmembrane region" description="Helical" evidence="1">
    <location>
        <begin position="477"/>
        <end position="499"/>
    </location>
</feature>
<protein>
    <submittedName>
        <fullName evidence="2">Efflux RND transporter permease subunit</fullName>
    </submittedName>
</protein>
<evidence type="ECO:0000313" key="2">
    <source>
        <dbReference type="EMBL" id="MDK2598587.1"/>
    </source>
</evidence>
<dbReference type="Pfam" id="PF00873">
    <property type="entry name" value="ACR_tran"/>
    <property type="match status" value="1"/>
</dbReference>
<feature type="transmembrane region" description="Helical" evidence="1">
    <location>
        <begin position="395"/>
        <end position="415"/>
    </location>
</feature>
<feature type="transmembrane region" description="Helical" evidence="1">
    <location>
        <begin position="449"/>
        <end position="471"/>
    </location>
</feature>
<feature type="transmembrane region" description="Helical" evidence="1">
    <location>
        <begin position="980"/>
        <end position="1002"/>
    </location>
</feature>
<comment type="caution">
    <text evidence="2">The sequence shown here is derived from an EMBL/GenBank/DDBJ whole genome shotgun (WGS) entry which is preliminary data.</text>
</comment>
<keyword evidence="1" id="KW-0812">Transmembrane</keyword>
<keyword evidence="1" id="KW-1133">Transmembrane helix</keyword>
<feature type="transmembrane region" description="Helical" evidence="1">
    <location>
        <begin position="943"/>
        <end position="965"/>
    </location>
</feature>
<feature type="transmembrane region" description="Helical" evidence="1">
    <location>
        <begin position="1032"/>
        <end position="1049"/>
    </location>
</feature>
<feature type="transmembrane region" description="Helical" evidence="1">
    <location>
        <begin position="343"/>
        <end position="362"/>
    </location>
</feature>